<dbReference type="Proteomes" id="UP000757435">
    <property type="component" value="Unassembled WGS sequence"/>
</dbReference>
<organism evidence="4 5">
    <name type="scientific">Drouetiella hepatica Uher 2000/2452</name>
    <dbReference type="NCBI Taxonomy" id="904376"/>
    <lineage>
        <taxon>Bacteria</taxon>
        <taxon>Bacillati</taxon>
        <taxon>Cyanobacteriota</taxon>
        <taxon>Cyanophyceae</taxon>
        <taxon>Oculatellales</taxon>
        <taxon>Oculatellaceae</taxon>
        <taxon>Drouetiella</taxon>
    </lineage>
</organism>
<evidence type="ECO:0000256" key="1">
    <source>
        <dbReference type="ARBA" id="ARBA00001968"/>
    </source>
</evidence>
<feature type="domain" description="DDE Tnp4" evidence="3">
    <location>
        <begin position="3"/>
        <end position="49"/>
    </location>
</feature>
<evidence type="ECO:0000256" key="2">
    <source>
        <dbReference type="ARBA" id="ARBA00022723"/>
    </source>
</evidence>
<dbReference type="InterPro" id="IPR027806">
    <property type="entry name" value="HARBI1_dom"/>
</dbReference>
<evidence type="ECO:0000313" key="4">
    <source>
        <dbReference type="EMBL" id="MBW4662103.1"/>
    </source>
</evidence>
<evidence type="ECO:0000259" key="3">
    <source>
        <dbReference type="Pfam" id="PF13359"/>
    </source>
</evidence>
<keyword evidence="2" id="KW-0479">Metal-binding</keyword>
<dbReference type="AlphaFoldDB" id="A0A951QIZ1"/>
<evidence type="ECO:0000313" key="5">
    <source>
        <dbReference type="Proteomes" id="UP000757435"/>
    </source>
</evidence>
<gene>
    <name evidence="4" type="ORF">KME15_25905</name>
</gene>
<protein>
    <recommendedName>
        <fullName evidence="3">DDE Tnp4 domain-containing protein</fullName>
    </recommendedName>
</protein>
<dbReference type="EMBL" id="JAHHHD010000058">
    <property type="protein sequence ID" value="MBW4662103.1"/>
    <property type="molecule type" value="Genomic_DNA"/>
</dbReference>
<reference evidence="4" key="2">
    <citation type="journal article" date="2022" name="Microbiol. Resour. Announc.">
        <title>Metagenome Sequencing to Explore Phylogenomics of Terrestrial Cyanobacteria.</title>
        <authorList>
            <person name="Ward R.D."/>
            <person name="Stajich J.E."/>
            <person name="Johansen J.R."/>
            <person name="Huntemann M."/>
            <person name="Clum A."/>
            <person name="Foster B."/>
            <person name="Foster B."/>
            <person name="Roux S."/>
            <person name="Palaniappan K."/>
            <person name="Varghese N."/>
            <person name="Mukherjee S."/>
            <person name="Reddy T.B.K."/>
            <person name="Daum C."/>
            <person name="Copeland A."/>
            <person name="Chen I.A."/>
            <person name="Ivanova N.N."/>
            <person name="Kyrpides N.C."/>
            <person name="Shapiro N."/>
            <person name="Eloe-Fadrosh E.A."/>
            <person name="Pietrasiak N."/>
        </authorList>
    </citation>
    <scope>NUCLEOTIDE SEQUENCE</scope>
    <source>
        <strain evidence="4">UHER 2000/2452</strain>
    </source>
</reference>
<accession>A0A951QIZ1</accession>
<reference evidence="4" key="1">
    <citation type="submission" date="2021-05" db="EMBL/GenBank/DDBJ databases">
        <authorList>
            <person name="Pietrasiak N."/>
            <person name="Ward R."/>
            <person name="Stajich J.E."/>
            <person name="Kurbessoian T."/>
        </authorList>
    </citation>
    <scope>NUCLEOTIDE SEQUENCE</scope>
    <source>
        <strain evidence="4">UHER 2000/2452</strain>
    </source>
</reference>
<dbReference type="GO" id="GO:0046872">
    <property type="term" value="F:metal ion binding"/>
    <property type="evidence" value="ECO:0007669"/>
    <property type="project" value="UniProtKB-KW"/>
</dbReference>
<comment type="caution">
    <text evidence="4">The sequence shown here is derived from an EMBL/GenBank/DDBJ whole genome shotgun (WGS) entry which is preliminary data.</text>
</comment>
<name>A0A951QIZ1_9CYAN</name>
<dbReference type="Pfam" id="PF13359">
    <property type="entry name" value="DDE_Tnp_4"/>
    <property type="match status" value="1"/>
</dbReference>
<comment type="cofactor">
    <cofactor evidence="1">
        <name>a divalent metal cation</name>
        <dbReference type="ChEBI" id="CHEBI:60240"/>
    </cofactor>
</comment>
<sequence length="65" mass="7665">MLIKKTKGGSLSAADKAKNRELAVERMGIEHVNRRFKIFRILVERYRNRRRYGLRCSLIASFVQL</sequence>
<proteinExistence type="predicted"/>